<reference evidence="2" key="2">
    <citation type="journal article" date="2015" name="Data Brief">
        <title>Shoot transcriptome of the giant reed, Arundo donax.</title>
        <authorList>
            <person name="Barrero R.A."/>
            <person name="Guerrero F.D."/>
            <person name="Moolhuijzen P."/>
            <person name="Goolsby J.A."/>
            <person name="Tidwell J."/>
            <person name="Bellgard S.E."/>
            <person name="Bellgard M.I."/>
        </authorList>
    </citation>
    <scope>NUCLEOTIDE SEQUENCE</scope>
    <source>
        <tissue evidence="2">Shoot tissue taken approximately 20 cm above the soil surface</tissue>
    </source>
</reference>
<dbReference type="EMBL" id="GBRH01184029">
    <property type="protein sequence ID" value="JAE13867.1"/>
    <property type="molecule type" value="Transcribed_RNA"/>
</dbReference>
<feature type="transmembrane region" description="Helical" evidence="1">
    <location>
        <begin position="12"/>
        <end position="33"/>
    </location>
</feature>
<keyword evidence="1" id="KW-0812">Transmembrane</keyword>
<keyword evidence="1" id="KW-1133">Transmembrane helix</keyword>
<protein>
    <submittedName>
        <fullName evidence="2">Uncharacterized protein</fullName>
    </submittedName>
</protein>
<name>A0A0A9FNJ9_ARUDO</name>
<proteinExistence type="predicted"/>
<dbReference type="AlphaFoldDB" id="A0A0A9FNJ9"/>
<organism evidence="2">
    <name type="scientific">Arundo donax</name>
    <name type="common">Giant reed</name>
    <name type="synonym">Donax arundinaceus</name>
    <dbReference type="NCBI Taxonomy" id="35708"/>
    <lineage>
        <taxon>Eukaryota</taxon>
        <taxon>Viridiplantae</taxon>
        <taxon>Streptophyta</taxon>
        <taxon>Embryophyta</taxon>
        <taxon>Tracheophyta</taxon>
        <taxon>Spermatophyta</taxon>
        <taxon>Magnoliopsida</taxon>
        <taxon>Liliopsida</taxon>
        <taxon>Poales</taxon>
        <taxon>Poaceae</taxon>
        <taxon>PACMAD clade</taxon>
        <taxon>Arundinoideae</taxon>
        <taxon>Arundineae</taxon>
        <taxon>Arundo</taxon>
    </lineage>
</organism>
<evidence type="ECO:0000256" key="1">
    <source>
        <dbReference type="SAM" id="Phobius"/>
    </source>
</evidence>
<reference evidence="2" key="1">
    <citation type="submission" date="2014-09" db="EMBL/GenBank/DDBJ databases">
        <authorList>
            <person name="Magalhaes I.L.F."/>
            <person name="Oliveira U."/>
            <person name="Santos F.R."/>
            <person name="Vidigal T.H.D.A."/>
            <person name="Brescovit A.D."/>
            <person name="Santos A.J."/>
        </authorList>
    </citation>
    <scope>NUCLEOTIDE SEQUENCE</scope>
    <source>
        <tissue evidence="2">Shoot tissue taken approximately 20 cm above the soil surface</tissue>
    </source>
</reference>
<sequence>MRKMIGIVVGKIKYLVGMVTKILVISLVMLISLEGCVQVNVEVSLCR</sequence>
<accession>A0A0A9FNJ9</accession>
<evidence type="ECO:0000313" key="2">
    <source>
        <dbReference type="EMBL" id="JAE13867.1"/>
    </source>
</evidence>
<keyword evidence="1" id="KW-0472">Membrane</keyword>